<dbReference type="InterPro" id="IPR012340">
    <property type="entry name" value="NA-bd_OB-fold"/>
</dbReference>
<reference evidence="14 15" key="1">
    <citation type="submission" date="2010-05" db="EMBL/GenBank/DDBJ databases">
        <title>The Genome Sequence of Thecamonas trahens ATCC 50062.</title>
        <authorList>
            <consortium name="The Broad Institute Genome Sequencing Platform"/>
            <person name="Russ C."/>
            <person name="Cuomo C."/>
            <person name="Shea T."/>
            <person name="Young S.K."/>
            <person name="Zeng Q."/>
            <person name="Koehrsen M."/>
            <person name="Haas B."/>
            <person name="Borodovsky M."/>
            <person name="Guigo R."/>
            <person name="Alvarado L."/>
            <person name="Berlin A."/>
            <person name="Bochicchio J."/>
            <person name="Borenstein D."/>
            <person name="Chapman S."/>
            <person name="Chen Z."/>
            <person name="Freedman E."/>
            <person name="Gellesch M."/>
            <person name="Goldberg J."/>
            <person name="Griggs A."/>
            <person name="Gujja S."/>
            <person name="Heilman E."/>
            <person name="Heiman D."/>
            <person name="Hepburn T."/>
            <person name="Howarth C."/>
            <person name="Jen D."/>
            <person name="Larson L."/>
            <person name="Mehta T."/>
            <person name="Park D."/>
            <person name="Pearson M."/>
            <person name="Roberts A."/>
            <person name="Saif S."/>
            <person name="Shenoy N."/>
            <person name="Sisk P."/>
            <person name="Stolte C."/>
            <person name="Sykes S."/>
            <person name="Thomson T."/>
            <person name="Walk T."/>
            <person name="White J."/>
            <person name="Yandava C."/>
            <person name="Burger G."/>
            <person name="Gray M.W."/>
            <person name="Holland P.W.H."/>
            <person name="King N."/>
            <person name="Lang F.B.F."/>
            <person name="Roger A.J."/>
            <person name="Ruiz-Trillo I."/>
            <person name="Lander E."/>
            <person name="Nusbaum C."/>
        </authorList>
    </citation>
    <scope>NUCLEOTIDE SEQUENCE [LARGE SCALE GENOMIC DNA]</scope>
    <source>
        <strain evidence="14 15">ATCC 50062</strain>
    </source>
</reference>
<evidence type="ECO:0000256" key="5">
    <source>
        <dbReference type="ARBA" id="ARBA00022598"/>
    </source>
</evidence>
<evidence type="ECO:0000256" key="4">
    <source>
        <dbReference type="ARBA" id="ARBA00022490"/>
    </source>
</evidence>
<keyword evidence="4" id="KW-0963">Cytoplasm</keyword>
<keyword evidence="15" id="KW-1185">Reference proteome</keyword>
<dbReference type="InterPro" id="IPR004364">
    <property type="entry name" value="Aa-tRNA-synt_II"/>
</dbReference>
<evidence type="ECO:0000256" key="10">
    <source>
        <dbReference type="ARBA" id="ARBA00030563"/>
    </source>
</evidence>
<comment type="similarity">
    <text evidence="2">Belongs to the class-II aminoacyl-tRNA synthetase family.</text>
</comment>
<dbReference type="RefSeq" id="XP_013758003.1">
    <property type="nucleotide sequence ID" value="XM_013902549.1"/>
</dbReference>
<organism evidence="14 15">
    <name type="scientific">Thecamonas trahens ATCC 50062</name>
    <dbReference type="NCBI Taxonomy" id="461836"/>
    <lineage>
        <taxon>Eukaryota</taxon>
        <taxon>Apusozoa</taxon>
        <taxon>Apusomonadida</taxon>
        <taxon>Apusomonadidae</taxon>
        <taxon>Thecamonas</taxon>
    </lineage>
</organism>
<evidence type="ECO:0000313" key="15">
    <source>
        <dbReference type="Proteomes" id="UP000054408"/>
    </source>
</evidence>
<dbReference type="Proteomes" id="UP000054408">
    <property type="component" value="Unassembled WGS sequence"/>
</dbReference>
<name>A0A0L0DAM5_THETB</name>
<dbReference type="PANTHER" id="PTHR42918">
    <property type="entry name" value="LYSYL-TRNA SYNTHETASE"/>
    <property type="match status" value="1"/>
</dbReference>
<dbReference type="FunFam" id="3.30.930.10:FF:000238">
    <property type="entry name" value="Lysine--tRNA ligase"/>
    <property type="match status" value="1"/>
</dbReference>
<dbReference type="GO" id="GO:0004824">
    <property type="term" value="F:lysine-tRNA ligase activity"/>
    <property type="evidence" value="ECO:0007669"/>
    <property type="project" value="UniProtKB-EC"/>
</dbReference>
<dbReference type="AlphaFoldDB" id="A0A0L0DAM5"/>
<dbReference type="HAMAP" id="MF_00252">
    <property type="entry name" value="Lys_tRNA_synth_class2"/>
    <property type="match status" value="1"/>
</dbReference>
<dbReference type="GO" id="GO:0005524">
    <property type="term" value="F:ATP binding"/>
    <property type="evidence" value="ECO:0007669"/>
    <property type="project" value="UniProtKB-KW"/>
</dbReference>
<dbReference type="GO" id="GO:0005829">
    <property type="term" value="C:cytosol"/>
    <property type="evidence" value="ECO:0007669"/>
    <property type="project" value="TreeGrafter"/>
</dbReference>
<dbReference type="PANTHER" id="PTHR42918:SF9">
    <property type="entry name" value="LYSINE--TRNA LIGASE"/>
    <property type="match status" value="1"/>
</dbReference>
<dbReference type="GeneID" id="25564726"/>
<keyword evidence="9 14" id="KW-0030">Aminoacyl-tRNA synthetase</keyword>
<gene>
    <name evidence="14" type="ORF">AMSG_05287</name>
</gene>
<dbReference type="Gene3D" id="3.30.930.10">
    <property type="entry name" value="Bira Bifunctional Protein, Domain 2"/>
    <property type="match status" value="1"/>
</dbReference>
<dbReference type="PROSITE" id="PS50862">
    <property type="entry name" value="AA_TRNA_LIGASE_II"/>
    <property type="match status" value="1"/>
</dbReference>
<accession>A0A0L0DAM5</accession>
<evidence type="ECO:0000256" key="6">
    <source>
        <dbReference type="ARBA" id="ARBA00022741"/>
    </source>
</evidence>
<dbReference type="OMA" id="DFRNEGM"/>
<evidence type="ECO:0000256" key="11">
    <source>
        <dbReference type="ARBA" id="ARBA00048573"/>
    </source>
</evidence>
<dbReference type="CDD" id="cd04322">
    <property type="entry name" value="LysRS_N"/>
    <property type="match status" value="1"/>
</dbReference>
<evidence type="ECO:0000256" key="8">
    <source>
        <dbReference type="ARBA" id="ARBA00022917"/>
    </source>
</evidence>
<evidence type="ECO:0000313" key="14">
    <source>
        <dbReference type="EMBL" id="KNC49290.1"/>
    </source>
</evidence>
<comment type="subcellular location">
    <subcellularLocation>
        <location evidence="1">Cytoplasm</location>
    </subcellularLocation>
</comment>
<dbReference type="Pfam" id="PF01336">
    <property type="entry name" value="tRNA_anti-codon"/>
    <property type="match status" value="1"/>
</dbReference>
<keyword evidence="6" id="KW-0547">Nucleotide-binding</keyword>
<dbReference type="GO" id="GO:0006430">
    <property type="term" value="P:lysyl-tRNA aminoacylation"/>
    <property type="evidence" value="ECO:0007669"/>
    <property type="project" value="InterPro"/>
</dbReference>
<dbReference type="GO" id="GO:0000049">
    <property type="term" value="F:tRNA binding"/>
    <property type="evidence" value="ECO:0007669"/>
    <property type="project" value="TreeGrafter"/>
</dbReference>
<evidence type="ECO:0000256" key="2">
    <source>
        <dbReference type="ARBA" id="ARBA00008226"/>
    </source>
</evidence>
<evidence type="ECO:0000256" key="7">
    <source>
        <dbReference type="ARBA" id="ARBA00022840"/>
    </source>
</evidence>
<dbReference type="InterPro" id="IPR004365">
    <property type="entry name" value="NA-bd_OB_tRNA"/>
</dbReference>
<dbReference type="STRING" id="461836.A0A0L0DAM5"/>
<dbReference type="InterPro" id="IPR045864">
    <property type="entry name" value="aa-tRNA-synth_II/BPL/LPL"/>
</dbReference>
<dbReference type="InterPro" id="IPR018149">
    <property type="entry name" value="Lys-tRNA-synth_II_C"/>
</dbReference>
<dbReference type="EMBL" id="GL349454">
    <property type="protein sequence ID" value="KNC49290.1"/>
    <property type="molecule type" value="Genomic_DNA"/>
</dbReference>
<dbReference type="OrthoDB" id="21243at2759"/>
<dbReference type="NCBIfam" id="TIGR00499">
    <property type="entry name" value="lysS_bact"/>
    <property type="match status" value="1"/>
</dbReference>
<comment type="catalytic activity">
    <reaction evidence="11 12">
        <text>tRNA(Lys) + L-lysine + ATP = L-lysyl-tRNA(Lys) + AMP + diphosphate</text>
        <dbReference type="Rhea" id="RHEA:20792"/>
        <dbReference type="Rhea" id="RHEA-COMP:9696"/>
        <dbReference type="Rhea" id="RHEA-COMP:9697"/>
        <dbReference type="ChEBI" id="CHEBI:30616"/>
        <dbReference type="ChEBI" id="CHEBI:32551"/>
        <dbReference type="ChEBI" id="CHEBI:33019"/>
        <dbReference type="ChEBI" id="CHEBI:78442"/>
        <dbReference type="ChEBI" id="CHEBI:78529"/>
        <dbReference type="ChEBI" id="CHEBI:456215"/>
        <dbReference type="EC" id="6.1.1.6"/>
    </reaction>
</comment>
<dbReference type="InterPro" id="IPR034762">
    <property type="entry name" value="Lys-tRNA-ligase_II_bac/euk"/>
</dbReference>
<dbReference type="InterPro" id="IPR044136">
    <property type="entry name" value="Lys-tRNA-ligase_II_N"/>
</dbReference>
<dbReference type="InterPro" id="IPR006195">
    <property type="entry name" value="aa-tRNA-synth_II"/>
</dbReference>
<dbReference type="PRINTS" id="PR00982">
    <property type="entry name" value="TRNASYNTHLYS"/>
</dbReference>
<dbReference type="FunFam" id="2.40.50.140:FF:000050">
    <property type="entry name" value="Lysine--tRNA ligase"/>
    <property type="match status" value="1"/>
</dbReference>
<evidence type="ECO:0000256" key="9">
    <source>
        <dbReference type="ARBA" id="ARBA00023146"/>
    </source>
</evidence>
<dbReference type="eggNOG" id="KOG1885">
    <property type="taxonomic scope" value="Eukaryota"/>
</dbReference>
<dbReference type="SUPFAM" id="SSF55681">
    <property type="entry name" value="Class II aaRS and biotin synthetases"/>
    <property type="match status" value="1"/>
</dbReference>
<keyword evidence="7" id="KW-0067">ATP-binding</keyword>
<dbReference type="CDD" id="cd00775">
    <property type="entry name" value="LysRS_core"/>
    <property type="match status" value="1"/>
</dbReference>
<keyword evidence="8" id="KW-0648">Protein biosynthesis</keyword>
<feature type="domain" description="Aminoacyl-transfer RNA synthetases class-II family profile" evidence="13">
    <location>
        <begin position="212"/>
        <end position="537"/>
    </location>
</feature>
<dbReference type="PIRSF" id="PIRSF039101">
    <property type="entry name" value="LysRS2"/>
    <property type="match status" value="1"/>
</dbReference>
<evidence type="ECO:0000256" key="1">
    <source>
        <dbReference type="ARBA" id="ARBA00004496"/>
    </source>
</evidence>
<keyword evidence="5" id="KW-0436">Ligase</keyword>
<evidence type="ECO:0000259" key="13">
    <source>
        <dbReference type="PROSITE" id="PS50862"/>
    </source>
</evidence>
<proteinExistence type="inferred from homology"/>
<sequence>MSECPRAEEAKAKAEAKAAQAAAEAAKRKFKVADPESMDYFDYKQEMMRQYVEDGNQSHPHKFQVTHSTEELREQYGSEEVVPTGTVIDDVVSIAGRVYNKREAGSKMIFYDVLNNGVKIQVLARKNEADESELEFEDAHAIINRGDVVGFTGKVGRSKKGELSVFPSKTVLLTPCYRILPRELTSSETRYRQRYLDLLVNYNKVAPILQKRAAIVQYIRKFLDERKFLEVETPMMNMIAGGATARPFVTHHNDLDIDMFMRIAPELYLKMLVVGGLDRVYEIGRQFRNEGMDQTHNPEFTTCEFYMAYADYNDLIEMTEEMISGMVLAVTGSYVVEYKPMHAEEPYTIDFTPPFKRIPMVAGLEEVLGESIPRPLDSDEAIAFYRAQADKHGIELTPPYTAARLIDSLVGELLEGKCVNPTFITNHPVLMSPLAKWDRTNSELTERFELFVATKEVCNAYTELNDPFVQRERFADQAKDKDAGDDEAQLIDENFCTALEYGLPPTAGWGLGVDRMCMLLLNQNTIKQVLAFPAMKPIDESGPSAPADDADGQ</sequence>
<dbReference type="SUPFAM" id="SSF50249">
    <property type="entry name" value="Nucleic acid-binding proteins"/>
    <property type="match status" value="1"/>
</dbReference>
<protein>
    <recommendedName>
        <fullName evidence="3 12">Lysine--tRNA ligase</fullName>
        <ecNumber evidence="3 12">6.1.1.6</ecNumber>
    </recommendedName>
    <alternativeName>
        <fullName evidence="10 12">Lysyl-tRNA synthetase</fullName>
    </alternativeName>
</protein>
<dbReference type="NCBIfam" id="NF001756">
    <property type="entry name" value="PRK00484.1"/>
    <property type="match status" value="1"/>
</dbReference>
<dbReference type="InterPro" id="IPR002313">
    <property type="entry name" value="Lys-tRNA-ligase_II"/>
</dbReference>
<dbReference type="Pfam" id="PF00152">
    <property type="entry name" value="tRNA-synt_2"/>
    <property type="match status" value="1"/>
</dbReference>
<dbReference type="Gene3D" id="2.40.50.140">
    <property type="entry name" value="Nucleic acid-binding proteins"/>
    <property type="match status" value="1"/>
</dbReference>
<dbReference type="EC" id="6.1.1.6" evidence="3 12"/>
<evidence type="ECO:0000256" key="12">
    <source>
        <dbReference type="RuleBase" id="RU003748"/>
    </source>
</evidence>
<evidence type="ECO:0000256" key="3">
    <source>
        <dbReference type="ARBA" id="ARBA00013166"/>
    </source>
</evidence>